<reference evidence="1" key="2">
    <citation type="journal article" date="2022" name="Hortic Res">
        <title>The genome of Dioscorea zingiberensis sheds light on the biosynthesis, origin and evolution of the medicinally important diosgenin saponins.</title>
        <authorList>
            <person name="Li Y."/>
            <person name="Tan C."/>
            <person name="Li Z."/>
            <person name="Guo J."/>
            <person name="Li S."/>
            <person name="Chen X."/>
            <person name="Wang C."/>
            <person name="Dai X."/>
            <person name="Yang H."/>
            <person name="Song W."/>
            <person name="Hou L."/>
            <person name="Xu J."/>
            <person name="Tong Z."/>
            <person name="Xu A."/>
            <person name="Yuan X."/>
            <person name="Wang W."/>
            <person name="Yang Q."/>
            <person name="Chen L."/>
            <person name="Sun Z."/>
            <person name="Wang K."/>
            <person name="Pan B."/>
            <person name="Chen J."/>
            <person name="Bao Y."/>
            <person name="Liu F."/>
            <person name="Qi X."/>
            <person name="Gang D.R."/>
            <person name="Wen J."/>
            <person name="Li J."/>
        </authorList>
    </citation>
    <scope>NUCLEOTIDE SEQUENCE</scope>
    <source>
        <strain evidence="1">Dzin_1.0</strain>
    </source>
</reference>
<organism evidence="1 2">
    <name type="scientific">Dioscorea zingiberensis</name>
    <dbReference type="NCBI Taxonomy" id="325984"/>
    <lineage>
        <taxon>Eukaryota</taxon>
        <taxon>Viridiplantae</taxon>
        <taxon>Streptophyta</taxon>
        <taxon>Embryophyta</taxon>
        <taxon>Tracheophyta</taxon>
        <taxon>Spermatophyta</taxon>
        <taxon>Magnoliopsida</taxon>
        <taxon>Liliopsida</taxon>
        <taxon>Dioscoreales</taxon>
        <taxon>Dioscoreaceae</taxon>
        <taxon>Dioscorea</taxon>
    </lineage>
</organism>
<dbReference type="Gene3D" id="1.25.10.10">
    <property type="entry name" value="Leucine-rich Repeat Variant"/>
    <property type="match status" value="1"/>
</dbReference>
<keyword evidence="2" id="KW-1185">Reference proteome</keyword>
<dbReference type="EMBL" id="JAGGNH010000001">
    <property type="protein sequence ID" value="KAJ0986287.1"/>
    <property type="molecule type" value="Genomic_DNA"/>
</dbReference>
<sequence length="146" mass="16649">MKLFRRRILLKLVILSTGSSIEFFLGQVLRLEEIVSIYPALSPPTLTPVASNRVCNAFALLQKSLKAGCYLILPHPFDKLSNSTSTAAARFQTPVKNNGSNQEAQNLQACRAHDWPLERWHFDYFRRVQVVDTLEEAVDYILRKES</sequence>
<proteinExistence type="predicted"/>
<dbReference type="AlphaFoldDB" id="A0A9D5D894"/>
<dbReference type="OrthoDB" id="1183224at2759"/>
<evidence type="ECO:0000313" key="1">
    <source>
        <dbReference type="EMBL" id="KAJ0986287.1"/>
    </source>
</evidence>
<protein>
    <submittedName>
        <fullName evidence="1">Uncharacterized protein</fullName>
    </submittedName>
</protein>
<accession>A0A9D5D894</accession>
<evidence type="ECO:0000313" key="2">
    <source>
        <dbReference type="Proteomes" id="UP001085076"/>
    </source>
</evidence>
<comment type="caution">
    <text evidence="1">The sequence shown here is derived from an EMBL/GenBank/DDBJ whole genome shotgun (WGS) entry which is preliminary data.</text>
</comment>
<gene>
    <name evidence="1" type="ORF">J5N97_004643</name>
</gene>
<reference evidence="1" key="1">
    <citation type="submission" date="2021-03" db="EMBL/GenBank/DDBJ databases">
        <authorList>
            <person name="Li Z."/>
            <person name="Yang C."/>
        </authorList>
    </citation>
    <scope>NUCLEOTIDE SEQUENCE</scope>
    <source>
        <strain evidence="1">Dzin_1.0</strain>
        <tissue evidence="1">Leaf</tissue>
    </source>
</reference>
<dbReference type="Proteomes" id="UP001085076">
    <property type="component" value="Miscellaneous, Linkage group lg01"/>
</dbReference>
<dbReference type="InterPro" id="IPR011989">
    <property type="entry name" value="ARM-like"/>
</dbReference>
<name>A0A9D5D894_9LILI</name>